<reference evidence="1 2" key="1">
    <citation type="journal article" date="2020" name="Cell">
        <title>Large-Scale Comparative Analyses of Tick Genomes Elucidate Their Genetic Diversity and Vector Capacities.</title>
        <authorList>
            <consortium name="Tick Genome and Microbiome Consortium (TIGMIC)"/>
            <person name="Jia N."/>
            <person name="Wang J."/>
            <person name="Shi W."/>
            <person name="Du L."/>
            <person name="Sun Y."/>
            <person name="Zhan W."/>
            <person name="Jiang J.F."/>
            <person name="Wang Q."/>
            <person name="Zhang B."/>
            <person name="Ji P."/>
            <person name="Bell-Sakyi L."/>
            <person name="Cui X.M."/>
            <person name="Yuan T.T."/>
            <person name="Jiang B.G."/>
            <person name="Yang W.F."/>
            <person name="Lam T.T."/>
            <person name="Chang Q.C."/>
            <person name="Ding S.J."/>
            <person name="Wang X.J."/>
            <person name="Zhu J.G."/>
            <person name="Ruan X.D."/>
            <person name="Zhao L."/>
            <person name="Wei J.T."/>
            <person name="Ye R.Z."/>
            <person name="Que T.C."/>
            <person name="Du C.H."/>
            <person name="Zhou Y.H."/>
            <person name="Cheng J.X."/>
            <person name="Dai P.F."/>
            <person name="Guo W.B."/>
            <person name="Han X.H."/>
            <person name="Huang E.J."/>
            <person name="Li L.F."/>
            <person name="Wei W."/>
            <person name="Gao Y.C."/>
            <person name="Liu J.Z."/>
            <person name="Shao H.Z."/>
            <person name="Wang X."/>
            <person name="Wang C.C."/>
            <person name="Yang T.C."/>
            <person name="Huo Q.B."/>
            <person name="Li W."/>
            <person name="Chen H.Y."/>
            <person name="Chen S.E."/>
            <person name="Zhou L.G."/>
            <person name="Ni X.B."/>
            <person name="Tian J.H."/>
            <person name="Sheng Y."/>
            <person name="Liu T."/>
            <person name="Pan Y.S."/>
            <person name="Xia L.Y."/>
            <person name="Li J."/>
            <person name="Zhao F."/>
            <person name="Cao W.C."/>
        </authorList>
    </citation>
    <scope>NUCLEOTIDE SEQUENCE [LARGE SCALE GENOMIC DNA]</scope>
    <source>
        <strain evidence="1">HaeL-2018</strain>
    </source>
</reference>
<dbReference type="Proteomes" id="UP000821853">
    <property type="component" value="Chromosome 4"/>
</dbReference>
<proteinExistence type="predicted"/>
<name>A0A9J6GH48_HAELO</name>
<dbReference type="EMBL" id="JABSTR010000006">
    <property type="protein sequence ID" value="KAH9374105.1"/>
    <property type="molecule type" value="Genomic_DNA"/>
</dbReference>
<comment type="caution">
    <text evidence="1">The sequence shown here is derived from an EMBL/GenBank/DDBJ whole genome shotgun (WGS) entry which is preliminary data.</text>
</comment>
<sequence>MHRMSPTFAVSFVTFKKKCPKGKTANSFSAYSIRSATADDEVAAGVPVRCASAVPSMGPAWGAVGGVQLILGEASGDSVAEVVPEEVAPAQSLVSMGLRRSRVRCGGRCAH</sequence>
<dbReference type="VEuPathDB" id="VectorBase:HLOH_041802"/>
<gene>
    <name evidence="1" type="ORF">HPB48_005374</name>
</gene>
<evidence type="ECO:0000313" key="2">
    <source>
        <dbReference type="Proteomes" id="UP000821853"/>
    </source>
</evidence>
<protein>
    <submittedName>
        <fullName evidence="1">Uncharacterized protein</fullName>
    </submittedName>
</protein>
<keyword evidence="2" id="KW-1185">Reference proteome</keyword>
<dbReference type="AlphaFoldDB" id="A0A9J6GH48"/>
<organism evidence="1 2">
    <name type="scientific">Haemaphysalis longicornis</name>
    <name type="common">Bush tick</name>
    <dbReference type="NCBI Taxonomy" id="44386"/>
    <lineage>
        <taxon>Eukaryota</taxon>
        <taxon>Metazoa</taxon>
        <taxon>Ecdysozoa</taxon>
        <taxon>Arthropoda</taxon>
        <taxon>Chelicerata</taxon>
        <taxon>Arachnida</taxon>
        <taxon>Acari</taxon>
        <taxon>Parasitiformes</taxon>
        <taxon>Ixodida</taxon>
        <taxon>Ixodoidea</taxon>
        <taxon>Ixodidae</taxon>
        <taxon>Haemaphysalinae</taxon>
        <taxon>Haemaphysalis</taxon>
    </lineage>
</organism>
<accession>A0A9J6GH48</accession>
<evidence type="ECO:0000313" key="1">
    <source>
        <dbReference type="EMBL" id="KAH9374105.1"/>
    </source>
</evidence>